<comment type="similarity">
    <text evidence="1">Belongs to the helicase family.</text>
</comment>
<evidence type="ECO:0000313" key="7">
    <source>
        <dbReference type="Proteomes" id="UP000242715"/>
    </source>
</evidence>
<dbReference type="GO" id="GO:0043139">
    <property type="term" value="F:5'-3' DNA helicase activity"/>
    <property type="evidence" value="ECO:0007669"/>
    <property type="project" value="UniProtKB-EC"/>
</dbReference>
<sequence length="1446" mass="164738">MATTEVMKSLQTTRIHFDTDSDNDNDPPYFQTPDAQHQDNVSSSTTILYDQAETQLLFDVGDPDCICTKCNALLWFEERSVKSSNDAEFSICCFKGKVELPLLIKPPDLLLNLINGQENRSKHFTDNIRAYNSMFAFTSMGGKIDNSVNDGGGPPTFILSGQNYHRLGSLLPQGSSRPKFAQLYIYDTQNETKNRLSHFRGEKGVDKLDVSLVEDLTKMIDEYNPYAKTYRNVRDCVNSVGIEEKFSLRLLKHRSKDARMHNLPVVDEVAALIVGDEASIEAGRDIIVQEKSGFMQRIEEIDVMFLPLQYPLLFPQGQDGYHINIKYRGTEKENQNRKRTRVAMREFIAFRIQERHVEYGNIVKSRRLFQQFVVDAFTMIESQRLKWYRLNQETIRCNVLNGLQDAVTRGETDPNSVGKRVILPGSFTGGTRYMFNNCQDAMAICKRYGYPDLFITITFMYTVEFQKRGLPHAHILLWLSGAHKLKTGADIDRIISAELPHPEKYPKLSDAVTKYMIHGPCGDANKKSPCMNNKFRCSKYYPKQFKPTTSIDDEGYPIYKRRDSGVSIEKMGVKLDNRSVVPYNPKLLMRYGGHVNVEYCNKSNSIKYLFKYVNKGPDKASLEISNRGKNGEKEIVDEIKQYYDCRYVSPCEATWRIFTFDIHHHHPPVTRLTFHLENQQTVSYNDRQPLPAIRNEEKNTMFLAWFAANAMFVEGRDLTYGEFPTRFVYHKEDRMWRPRQQAYSIGRLQYVPQGVGELYYMRLLLNVQRGCTSYESIKTVKGHTFNTFQEACAELGLLADDREFIDAIKEASLLFSGNQLRNMFVAMLTMNTMEQPNKVWNKTWKLLADGIVYDRRRTLDIQGLQISDSDLEKLCLIEVEKLLQANGRSLEDYKSMPKSDLSNVQDYQNKLIVDELNYDKDEMAKIHSSLIAKLTTEQKGVYDEIMTSVMSQLGGFFFLYGYGGTGKTFLWNTLSTGLRSQGLIVLNVASSGIASLLLPRGRTAHSTLAIPLEIDELSSCTINKESPKGQLLLHTKLIIWDEAPMMHRYCFEAVDRTLCDITGVKNRPFGGKVVVLGGDFRQILPVVRRGSRQHIVSAAVNSSKIWESCKVLRLTENMRLARSNDNSNTDSIRLFGEWLLSIGDGDSKSDECGEYDIDIPDDLLIKDCANPLQELVDFAYPQLLQNISTKHYFEERGILAPTLDSVQEVNEYIMSQIPGEEKEYCSADSVCKSDKDSDVTGEWFTTEFLNEIKCSGLPNHKLRLKENVPVMLMRNIDQARGLCNGTRLLVNYLGKSIIGATVLTGTNIGDKIVLSRKNLIPTDPGLPFKFQRRQFPLTLCFAMTINKSQGQSLSHVGIYLPRPVFTHGQLYVAMSRVRSRNGLKLLILDDEQKFNIVSSLPPLLHSFDLLSSIISISTSPVESGRSLIERTPHTRASPSYEIEPLF</sequence>
<keyword evidence="1" id="KW-0547">Nucleotide-binding</keyword>
<dbReference type="SUPFAM" id="SSF52540">
    <property type="entry name" value="P-loop containing nucleoside triphosphate hydrolases"/>
    <property type="match status" value="2"/>
</dbReference>
<evidence type="ECO:0000259" key="4">
    <source>
        <dbReference type="Pfam" id="PF14214"/>
    </source>
</evidence>
<keyword evidence="1" id="KW-0378">Hydrolase</keyword>
<organism evidence="6 7">
    <name type="scientific">Trifolium subterraneum</name>
    <name type="common">Subterranean clover</name>
    <dbReference type="NCBI Taxonomy" id="3900"/>
    <lineage>
        <taxon>Eukaryota</taxon>
        <taxon>Viridiplantae</taxon>
        <taxon>Streptophyta</taxon>
        <taxon>Embryophyta</taxon>
        <taxon>Tracheophyta</taxon>
        <taxon>Spermatophyta</taxon>
        <taxon>Magnoliopsida</taxon>
        <taxon>eudicotyledons</taxon>
        <taxon>Gunneridae</taxon>
        <taxon>Pentapetalae</taxon>
        <taxon>rosids</taxon>
        <taxon>fabids</taxon>
        <taxon>Fabales</taxon>
        <taxon>Fabaceae</taxon>
        <taxon>Papilionoideae</taxon>
        <taxon>50 kb inversion clade</taxon>
        <taxon>NPAAA clade</taxon>
        <taxon>Hologalegina</taxon>
        <taxon>IRL clade</taxon>
        <taxon>Trifolieae</taxon>
        <taxon>Trifolium</taxon>
    </lineage>
</organism>
<evidence type="ECO:0000259" key="3">
    <source>
        <dbReference type="Pfam" id="PF05970"/>
    </source>
</evidence>
<dbReference type="GO" id="GO:0016887">
    <property type="term" value="F:ATP hydrolysis activity"/>
    <property type="evidence" value="ECO:0007669"/>
    <property type="project" value="RHEA"/>
</dbReference>
<dbReference type="PANTHER" id="PTHR10492">
    <property type="match status" value="1"/>
</dbReference>
<dbReference type="CDD" id="cd18809">
    <property type="entry name" value="SF1_C_RecD"/>
    <property type="match status" value="1"/>
</dbReference>
<dbReference type="OrthoDB" id="1423214at2759"/>
<dbReference type="Gene3D" id="3.40.50.300">
    <property type="entry name" value="P-loop containing nucleotide triphosphate hydrolases"/>
    <property type="match status" value="2"/>
</dbReference>
<keyword evidence="7" id="KW-1185">Reference proteome</keyword>
<evidence type="ECO:0000256" key="2">
    <source>
        <dbReference type="SAM" id="MobiDB-lite"/>
    </source>
</evidence>
<evidence type="ECO:0000256" key="1">
    <source>
        <dbReference type="RuleBase" id="RU363044"/>
    </source>
</evidence>
<feature type="domain" description="Helitron helicase-like" evidence="4">
    <location>
        <begin position="347"/>
        <end position="458"/>
    </location>
</feature>
<dbReference type="GO" id="GO:0006281">
    <property type="term" value="P:DNA repair"/>
    <property type="evidence" value="ECO:0007669"/>
    <property type="project" value="UniProtKB-KW"/>
</dbReference>
<dbReference type="GO" id="GO:0000723">
    <property type="term" value="P:telomere maintenance"/>
    <property type="evidence" value="ECO:0007669"/>
    <property type="project" value="InterPro"/>
</dbReference>
<dbReference type="GO" id="GO:0006310">
    <property type="term" value="P:DNA recombination"/>
    <property type="evidence" value="ECO:0007669"/>
    <property type="project" value="UniProtKB-KW"/>
</dbReference>
<keyword evidence="1" id="KW-0233">DNA recombination</keyword>
<comment type="cofactor">
    <cofactor evidence="1">
        <name>Mg(2+)</name>
        <dbReference type="ChEBI" id="CHEBI:18420"/>
    </cofactor>
</comment>
<dbReference type="Proteomes" id="UP000242715">
    <property type="component" value="Unassembled WGS sequence"/>
</dbReference>
<dbReference type="EC" id="5.6.2.3" evidence="1"/>
<feature type="domain" description="DNA helicase Pif1-like 2B" evidence="5">
    <location>
        <begin position="1247"/>
        <end position="1292"/>
    </location>
</feature>
<reference evidence="7" key="1">
    <citation type="journal article" date="2017" name="Front. Plant Sci.">
        <title>Climate Clever Clovers: New Paradigm to Reduce the Environmental Footprint of Ruminants by Breeding Low Methanogenic Forages Utilizing Haplotype Variation.</title>
        <authorList>
            <person name="Kaur P."/>
            <person name="Appels R."/>
            <person name="Bayer P.E."/>
            <person name="Keeble-Gagnere G."/>
            <person name="Wang J."/>
            <person name="Hirakawa H."/>
            <person name="Shirasawa K."/>
            <person name="Vercoe P."/>
            <person name="Stefanova K."/>
            <person name="Durmic Z."/>
            <person name="Nichols P."/>
            <person name="Revell C."/>
            <person name="Isobe S.N."/>
            <person name="Edwards D."/>
            <person name="Erskine W."/>
        </authorList>
    </citation>
    <scope>NUCLEOTIDE SEQUENCE [LARGE SCALE GENOMIC DNA]</scope>
    <source>
        <strain evidence="7">cv. Daliak</strain>
    </source>
</reference>
<dbReference type="InterPro" id="IPR049163">
    <property type="entry name" value="Pif1-like_2B_dom"/>
</dbReference>
<keyword evidence="1" id="KW-0067">ATP-binding</keyword>
<accession>A0A2Z6NJB6</accession>
<evidence type="ECO:0000313" key="6">
    <source>
        <dbReference type="EMBL" id="GAU44484.1"/>
    </source>
</evidence>
<protein>
    <recommendedName>
        <fullName evidence="1">ATP-dependent DNA helicase</fullName>
        <ecNumber evidence="1">5.6.2.3</ecNumber>
    </recommendedName>
</protein>
<comment type="catalytic activity">
    <reaction evidence="1">
        <text>ATP + H2O = ADP + phosphate + H(+)</text>
        <dbReference type="Rhea" id="RHEA:13065"/>
        <dbReference type="ChEBI" id="CHEBI:15377"/>
        <dbReference type="ChEBI" id="CHEBI:15378"/>
        <dbReference type="ChEBI" id="CHEBI:30616"/>
        <dbReference type="ChEBI" id="CHEBI:43474"/>
        <dbReference type="ChEBI" id="CHEBI:456216"/>
        <dbReference type="EC" id="5.6.2.3"/>
    </reaction>
</comment>
<dbReference type="InterPro" id="IPR027417">
    <property type="entry name" value="P-loop_NTPase"/>
</dbReference>
<dbReference type="Pfam" id="PF21530">
    <property type="entry name" value="Pif1_2B_dom"/>
    <property type="match status" value="1"/>
</dbReference>
<dbReference type="GO" id="GO:0005524">
    <property type="term" value="F:ATP binding"/>
    <property type="evidence" value="ECO:0007669"/>
    <property type="project" value="UniProtKB-KW"/>
</dbReference>
<dbReference type="PANTHER" id="PTHR10492:SF74">
    <property type="entry name" value="ATP-DEPENDENT DNA HELICASE"/>
    <property type="match status" value="1"/>
</dbReference>
<gene>
    <name evidence="6" type="ORF">TSUD_261240</name>
</gene>
<dbReference type="FunFam" id="3.40.50.300:FF:002884">
    <property type="entry name" value="ATP-dependent DNA helicase"/>
    <property type="match status" value="1"/>
</dbReference>
<keyword evidence="1" id="KW-0347">Helicase</keyword>
<dbReference type="EMBL" id="DF974047">
    <property type="protein sequence ID" value="GAU44484.1"/>
    <property type="molecule type" value="Genomic_DNA"/>
</dbReference>
<dbReference type="InterPro" id="IPR010285">
    <property type="entry name" value="DNA_helicase_pif1-like_DEAD"/>
</dbReference>
<proteinExistence type="inferred from homology"/>
<dbReference type="Pfam" id="PF05970">
    <property type="entry name" value="PIF1"/>
    <property type="match status" value="1"/>
</dbReference>
<keyword evidence="1" id="KW-0234">DNA repair</keyword>
<dbReference type="Pfam" id="PF14214">
    <property type="entry name" value="Helitron_like_N"/>
    <property type="match status" value="1"/>
</dbReference>
<feature type="region of interest" description="Disordered" evidence="2">
    <location>
        <begin position="14"/>
        <end position="38"/>
    </location>
</feature>
<dbReference type="InterPro" id="IPR025476">
    <property type="entry name" value="Helitron_helicase-like"/>
</dbReference>
<name>A0A2Z6NJB6_TRISU</name>
<evidence type="ECO:0000259" key="5">
    <source>
        <dbReference type="Pfam" id="PF21530"/>
    </source>
</evidence>
<keyword evidence="1" id="KW-0227">DNA damage</keyword>
<feature type="domain" description="DNA helicase Pif1-like DEAD-box helicase" evidence="3">
    <location>
        <begin position="933"/>
        <end position="1149"/>
    </location>
</feature>